<dbReference type="RefSeq" id="WP_085051914.1">
    <property type="nucleotide sequence ID" value="NZ_LNQR01000043.1"/>
</dbReference>
<evidence type="ECO:0000313" key="1">
    <source>
        <dbReference type="EMBL" id="KWT88352.1"/>
    </source>
</evidence>
<comment type="caution">
    <text evidence="1">The sequence shown here is derived from an EMBL/GenBank/DDBJ whole genome shotgun (WGS) entry which is preliminary data.</text>
</comment>
<gene>
    <name evidence="1" type="ORF">ASN18_1274</name>
</gene>
<name>A0ABR5SHL5_9BACT</name>
<dbReference type="Proteomes" id="UP000060487">
    <property type="component" value="Unassembled WGS sequence"/>
</dbReference>
<keyword evidence="2" id="KW-1185">Reference proteome</keyword>
<organism evidence="1 2">
    <name type="scientific">Candidatus Magnetominusculus xianensis</name>
    <dbReference type="NCBI Taxonomy" id="1748249"/>
    <lineage>
        <taxon>Bacteria</taxon>
        <taxon>Pseudomonadati</taxon>
        <taxon>Nitrospirota</taxon>
        <taxon>Nitrospiria</taxon>
        <taxon>Nitrospirales</taxon>
        <taxon>Nitrospiraceae</taxon>
        <taxon>Candidatus Magnetominusculus</taxon>
    </lineage>
</organism>
<dbReference type="EMBL" id="LNQR01000043">
    <property type="protein sequence ID" value="KWT88352.1"/>
    <property type="molecule type" value="Genomic_DNA"/>
</dbReference>
<proteinExistence type="predicted"/>
<accession>A0ABR5SHL5</accession>
<evidence type="ECO:0000313" key="2">
    <source>
        <dbReference type="Proteomes" id="UP000060487"/>
    </source>
</evidence>
<protein>
    <submittedName>
        <fullName evidence="1">Uncharacterized protein</fullName>
    </submittedName>
</protein>
<sequence length="192" mass="22153">MTFSKKVKDIFWITCYASTLEELGDYYVGDPFHDVLTLEIFEIVQSQNSTNSLKRVDINLYEGVGKIYDISKDNGPTLFFDCGIYAICKDATLPKGIESGSFVKIRFHMEFSEGTLYNLRINGEPIFMVMPEIQYEWRIKDILVLVKDKKYFKDQPVAYESNTGDIYKSIRQTHAYDDCGGDAIYVFVCEML</sequence>
<reference evidence="1 2" key="1">
    <citation type="submission" date="2015-11" db="EMBL/GenBank/DDBJ databases">
        <authorList>
            <person name="Lin W."/>
        </authorList>
    </citation>
    <scope>NUCLEOTIDE SEQUENCE [LARGE SCALE GENOMIC DNA]</scope>
    <source>
        <strain evidence="1 2">HCH-1</strain>
    </source>
</reference>